<evidence type="ECO:0000256" key="5">
    <source>
        <dbReference type="ARBA" id="ARBA00023136"/>
    </source>
</evidence>
<sequence>MKLKRPRFTGNKTSKFSKMRIIKNLTVISLTFVLLFTSYNGLSMLQTTMNKKEGIGTISQAVIYTSYGLSSLTLPTFIIKKFGTKTTLFMSVILYLPYIAANFYPSWITMMPSAVLVGIGTTLIWASQSTYFNESCAMYCALEEDARLKKFEDNKKFDLNSSNCEITVELRFDNERMQELSIHKLEHNTDNREGQLQNAYSGNYKCDTKELAAEQTIPDSENSSVKHSQEAFQMDFKRITETNTNEYSNTLKETKIAEIDLKPLETLADFSTERERAIFSDKISTHHVSDNQFRHSNHSFASANALFFGWHGLAYYSAQVSSNLISFYILRRDNNEISNRIYNCTCGFDYCNSQVECFSNETEEITEGTRYLLTAVCIAFAVIAAMLIFLLLDPLEKSKEPVKFSWHHIIATIKYSKKKEQILLIPLTIFVSMCQGIYTADFTKAYVSCAWSTSQIGLVTVFYGITSALTSMLSGFIIKYSGRIPVFLLGQLFNTINFVFLLLWRPEAEQSFMFFLAGGLWGAFIGIYLSQLRAFYGVLFQGDEETAFGSCSLYSAIGWSLPFIYNDFLCTSVKLYILFSISCIGILGYLFTERIYYLENKTIASNRSKYRD</sequence>
<organism evidence="7 8">
    <name type="scientific">Nephila pilipes</name>
    <name type="common">Giant wood spider</name>
    <name type="synonym">Nephila maculata</name>
    <dbReference type="NCBI Taxonomy" id="299642"/>
    <lineage>
        <taxon>Eukaryota</taxon>
        <taxon>Metazoa</taxon>
        <taxon>Ecdysozoa</taxon>
        <taxon>Arthropoda</taxon>
        <taxon>Chelicerata</taxon>
        <taxon>Arachnida</taxon>
        <taxon>Araneae</taxon>
        <taxon>Araneomorphae</taxon>
        <taxon>Entelegynae</taxon>
        <taxon>Araneoidea</taxon>
        <taxon>Nephilidae</taxon>
        <taxon>Nephila</taxon>
    </lineage>
</organism>
<gene>
    <name evidence="7" type="primary">CG4928</name>
    <name evidence="7" type="ORF">NPIL_400851</name>
</gene>
<dbReference type="GO" id="GO:0016020">
    <property type="term" value="C:membrane"/>
    <property type="evidence" value="ECO:0007669"/>
    <property type="project" value="UniProtKB-SubCell"/>
</dbReference>
<comment type="caution">
    <text evidence="7">The sequence shown here is derived from an EMBL/GenBank/DDBJ whole genome shotgun (WGS) entry which is preliminary data.</text>
</comment>
<dbReference type="AlphaFoldDB" id="A0A8X6M613"/>
<comment type="subcellular location">
    <subcellularLocation>
        <location evidence="1">Membrane</location>
        <topology evidence="1">Multi-pass membrane protein</topology>
    </subcellularLocation>
</comment>
<dbReference type="Pfam" id="PF05978">
    <property type="entry name" value="UNC-93"/>
    <property type="match status" value="1"/>
</dbReference>
<evidence type="ECO:0000313" key="8">
    <source>
        <dbReference type="Proteomes" id="UP000887013"/>
    </source>
</evidence>
<dbReference type="Gene3D" id="1.20.1250.20">
    <property type="entry name" value="MFS general substrate transporter like domains"/>
    <property type="match status" value="2"/>
</dbReference>
<reference evidence="7" key="1">
    <citation type="submission" date="2020-08" db="EMBL/GenBank/DDBJ databases">
        <title>Multicomponent nature underlies the extraordinary mechanical properties of spider dragline silk.</title>
        <authorList>
            <person name="Kono N."/>
            <person name="Nakamura H."/>
            <person name="Mori M."/>
            <person name="Yoshida Y."/>
            <person name="Ohtoshi R."/>
            <person name="Malay A.D."/>
            <person name="Moran D.A.P."/>
            <person name="Tomita M."/>
            <person name="Numata K."/>
            <person name="Arakawa K."/>
        </authorList>
    </citation>
    <scope>NUCLEOTIDE SEQUENCE</scope>
</reference>
<evidence type="ECO:0000256" key="3">
    <source>
        <dbReference type="ARBA" id="ARBA00022692"/>
    </source>
</evidence>
<dbReference type="OrthoDB" id="78663at2759"/>
<dbReference type="Proteomes" id="UP000887013">
    <property type="component" value="Unassembled WGS sequence"/>
</dbReference>
<feature type="transmembrane region" description="Helical" evidence="6">
    <location>
        <begin position="86"/>
        <end position="104"/>
    </location>
</feature>
<feature type="transmembrane region" description="Helical" evidence="6">
    <location>
        <begin position="371"/>
        <end position="392"/>
    </location>
</feature>
<dbReference type="InterPro" id="IPR051951">
    <property type="entry name" value="UNC-93_regulatory"/>
</dbReference>
<feature type="transmembrane region" description="Helical" evidence="6">
    <location>
        <begin position="61"/>
        <end position="79"/>
    </location>
</feature>
<comment type="similarity">
    <text evidence="2">Belongs to the unc-93 family.</text>
</comment>
<keyword evidence="5 6" id="KW-0472">Membrane</keyword>
<keyword evidence="8" id="KW-1185">Reference proteome</keyword>
<name>A0A8X6M613_NEPPI</name>
<protein>
    <submittedName>
        <fullName evidence="7">UNC93-like protein</fullName>
    </submittedName>
</protein>
<feature type="transmembrane region" description="Helical" evidence="6">
    <location>
        <begin position="575"/>
        <end position="592"/>
    </location>
</feature>
<keyword evidence="3 6" id="KW-0812">Transmembrane</keyword>
<evidence type="ECO:0000256" key="4">
    <source>
        <dbReference type="ARBA" id="ARBA00022989"/>
    </source>
</evidence>
<dbReference type="InterPro" id="IPR010291">
    <property type="entry name" value="Ion_channel_UNC-93"/>
</dbReference>
<feature type="transmembrane region" description="Helical" evidence="6">
    <location>
        <begin position="511"/>
        <end position="529"/>
    </location>
</feature>
<accession>A0A8X6M613</accession>
<dbReference type="PANTHER" id="PTHR19444:SF13">
    <property type="entry name" value="PROTEIN UNC-93 HOMOLOG A"/>
    <property type="match status" value="1"/>
</dbReference>
<feature type="transmembrane region" description="Helical" evidence="6">
    <location>
        <begin position="422"/>
        <end position="443"/>
    </location>
</feature>
<proteinExistence type="inferred from homology"/>
<dbReference type="InterPro" id="IPR036259">
    <property type="entry name" value="MFS_trans_sf"/>
</dbReference>
<keyword evidence="4 6" id="KW-1133">Transmembrane helix</keyword>
<dbReference type="PANTHER" id="PTHR19444">
    <property type="entry name" value="UNC-93 RELATED"/>
    <property type="match status" value="1"/>
</dbReference>
<dbReference type="EMBL" id="BMAW01041777">
    <property type="protein sequence ID" value="GFS30684.1"/>
    <property type="molecule type" value="Genomic_DNA"/>
</dbReference>
<feature type="transmembrane region" description="Helical" evidence="6">
    <location>
        <begin position="455"/>
        <end position="478"/>
    </location>
</feature>
<dbReference type="SUPFAM" id="SSF103473">
    <property type="entry name" value="MFS general substrate transporter"/>
    <property type="match status" value="2"/>
</dbReference>
<feature type="transmembrane region" description="Helical" evidence="6">
    <location>
        <begin position="21"/>
        <end position="41"/>
    </location>
</feature>
<evidence type="ECO:0000256" key="2">
    <source>
        <dbReference type="ARBA" id="ARBA00009172"/>
    </source>
</evidence>
<evidence type="ECO:0000313" key="7">
    <source>
        <dbReference type="EMBL" id="GFS30684.1"/>
    </source>
</evidence>
<evidence type="ECO:0000256" key="6">
    <source>
        <dbReference type="SAM" id="Phobius"/>
    </source>
</evidence>
<feature type="transmembrane region" description="Helical" evidence="6">
    <location>
        <begin position="484"/>
        <end position="504"/>
    </location>
</feature>
<evidence type="ECO:0000256" key="1">
    <source>
        <dbReference type="ARBA" id="ARBA00004141"/>
    </source>
</evidence>